<dbReference type="InterPro" id="IPR033370">
    <property type="entry name" value="COG1"/>
</dbReference>
<organism evidence="9">
    <name type="scientific">Melanopsichium pennsylvanicum 4</name>
    <dbReference type="NCBI Taxonomy" id="1398559"/>
    <lineage>
        <taxon>Eukaryota</taxon>
        <taxon>Fungi</taxon>
        <taxon>Dikarya</taxon>
        <taxon>Basidiomycota</taxon>
        <taxon>Ustilaginomycotina</taxon>
        <taxon>Ustilaginomycetes</taxon>
        <taxon>Ustilaginales</taxon>
        <taxon>Ustilaginaceae</taxon>
        <taxon>Melanopsichium</taxon>
    </lineage>
</organism>
<evidence type="ECO:0000256" key="1">
    <source>
        <dbReference type="ARBA" id="ARBA00004395"/>
    </source>
</evidence>
<dbReference type="Pfam" id="PF08700">
    <property type="entry name" value="VPS51_Exo84_N"/>
    <property type="match status" value="1"/>
</dbReference>
<feature type="compositionally biased region" description="Low complexity" evidence="8">
    <location>
        <begin position="38"/>
        <end position="53"/>
    </location>
</feature>
<keyword evidence="4" id="KW-0813">Transport</keyword>
<dbReference type="GO" id="GO:0006891">
    <property type="term" value="P:intra-Golgi vesicle-mediated transport"/>
    <property type="evidence" value="ECO:0007669"/>
    <property type="project" value="InterPro"/>
</dbReference>
<evidence type="ECO:0000256" key="6">
    <source>
        <dbReference type="ARBA" id="ARBA00023034"/>
    </source>
</evidence>
<proteinExistence type="inferred from homology"/>
<keyword evidence="6" id="KW-0333">Golgi apparatus</keyword>
<dbReference type="EMBL" id="HG529537">
    <property type="protein sequence ID" value="CDI52374.1"/>
    <property type="molecule type" value="Genomic_DNA"/>
</dbReference>
<evidence type="ECO:0000256" key="5">
    <source>
        <dbReference type="ARBA" id="ARBA00022927"/>
    </source>
</evidence>
<dbReference type="GO" id="GO:0015031">
    <property type="term" value="P:protein transport"/>
    <property type="evidence" value="ECO:0007669"/>
    <property type="project" value="UniProtKB-KW"/>
</dbReference>
<feature type="region of interest" description="Disordered" evidence="8">
    <location>
        <begin position="351"/>
        <end position="384"/>
    </location>
</feature>
<accession>A0A077R5T5</accession>
<reference evidence="9" key="1">
    <citation type="journal article" date="2014" name="Genome Biol. Evol.">
        <title>Gene Loss Rather Than Gene Gain Is Associated with a Host Jump from Monocots to Dicots in the Smut Fungus Melanopsichium pennsylvanicum.</title>
        <authorList>
            <person name="Sharma R."/>
            <person name="Mishra B."/>
            <person name="Runge F."/>
            <person name="Thines M."/>
        </authorList>
    </citation>
    <scope>NUCLEOTIDE SEQUENCE</scope>
    <source>
        <strain evidence="9">4</strain>
    </source>
</reference>
<dbReference type="AlphaFoldDB" id="A0A077R5T5"/>
<dbReference type="GO" id="GO:0000139">
    <property type="term" value="C:Golgi membrane"/>
    <property type="evidence" value="ECO:0007669"/>
    <property type="project" value="UniProtKB-SubCell"/>
</dbReference>
<evidence type="ECO:0000256" key="2">
    <source>
        <dbReference type="ARBA" id="ARBA00006653"/>
    </source>
</evidence>
<dbReference type="GO" id="GO:0017119">
    <property type="term" value="C:Golgi transport complex"/>
    <property type="evidence" value="ECO:0007669"/>
    <property type="project" value="InterPro"/>
</dbReference>
<evidence type="ECO:0000256" key="8">
    <source>
        <dbReference type="SAM" id="MobiDB-lite"/>
    </source>
</evidence>
<evidence type="ECO:0000256" key="7">
    <source>
        <dbReference type="ARBA" id="ARBA00023136"/>
    </source>
</evidence>
<evidence type="ECO:0000313" key="9">
    <source>
        <dbReference type="EMBL" id="CDI52374.1"/>
    </source>
</evidence>
<dbReference type="PANTHER" id="PTHR31658:SF0">
    <property type="entry name" value="CONSERVED OLIGOMERIC GOLGI COMPLEX SUBUNIT 1"/>
    <property type="match status" value="1"/>
</dbReference>
<protein>
    <recommendedName>
        <fullName evidence="3">Conserved oligomeric Golgi complex subunit 1</fullName>
    </recommendedName>
</protein>
<feature type="region of interest" description="Disordered" evidence="8">
    <location>
        <begin position="1"/>
        <end position="64"/>
    </location>
</feature>
<feature type="compositionally biased region" description="Polar residues" evidence="8">
    <location>
        <begin position="1"/>
        <end position="11"/>
    </location>
</feature>
<keyword evidence="7" id="KW-0472">Membrane</keyword>
<evidence type="ECO:0000256" key="3">
    <source>
        <dbReference type="ARBA" id="ARBA00020978"/>
    </source>
</evidence>
<feature type="compositionally biased region" description="Basic and acidic residues" evidence="8">
    <location>
        <begin position="367"/>
        <end position="384"/>
    </location>
</feature>
<feature type="compositionally biased region" description="Low complexity" evidence="8">
    <location>
        <begin position="12"/>
        <end position="23"/>
    </location>
</feature>
<sequence length="1032" mass="112520">MSMTSQRQPDSATGANANAPGAASMSTTPTRHGRVRHSWTNASLTSSSGSTSTDLPFHTLPRRPSVSNEASRIFQATGFDPFGTEPDTLFRSLTVKEVEVYERAVRATAHGKQEELRALVGQRYEDLLGTATTIVDMAGSSSQLSQRLNELSEGVRSAALDKEKSEFARKISRRKSFLPTPNVPVQPDADPSSLQQEAVYVLGASLRLIMDAPEYVWKSIEKGKTLQAAWAFMLARATWWDLIDTAPLPDSPSAAQGDEGISSASAAKSLLGVNVKKAFPFIEKQWQSMQPMRKQIVHRAMALLSDTELESMAVVDQLAALVLIDGIKIDQAIHSLLSQRLTAMRRMMHRRRTRATGQNRRYTATGRENEAEATLAHEGKEDRAARTSQTIAQLVNLFARTLQHLLQIFMLPPKSGATTRPLLLHFLILITDAAKFTTSSPAGASPTSERTFLLPNPASQADAPTARQSAAALRALRRRSSHGLPTAEAIEEVASSAEPGRPAPEQPRALRVSTVSVVTSLPSARVLLRLLPPSLWRFAPHLDLESQECHVPKQVLAEVSAWSTKARDIVVGTSGSTAPDTLRFLLFELSDVSELALVRRSLRLTVDRTLRIVTRKLSADDGATDERRQEAIVKVHFELKQLKEAIDAILRERLLHLTEQKLKDAVQELIDSTQQMVFSLRSGSKVRDMAEGALSMGSKVRDMDEDALSMPLDALFHPIEADSLRDRIGKGETQNPTSASRIFAAALQDHICGRSKQVHQLASLYETPLATLSEEVQLYWMELEADESFADVSEAVRGQFENILAASRAEVQKSLVEMLDQPQPSEGTGLSMATSLVIRLIAVLAKDVNDGFKIRSPVKTALERFWRPQLDSRISSLLKKDIVNQVGSEASVSPLMLTALAIVSESIVCLGPALAGPELAQQVRDVLETVVANGFATDVDADAIRALLACDATSLSKYIAANINLYRIRLTLSPLVSALAMTASGWEKGEGGLTTGMILTSAEPASASVEKVRPILTVPRGKTGRFSPLPVR</sequence>
<comment type="subcellular location">
    <subcellularLocation>
        <location evidence="1">Golgi apparatus membrane</location>
        <topology evidence="1">Peripheral membrane protein</topology>
    </subcellularLocation>
</comment>
<dbReference type="PANTHER" id="PTHR31658">
    <property type="entry name" value="CONSERVED OLIGOMERIC GOLGI COMPLEX SUBUNIT 1"/>
    <property type="match status" value="1"/>
</dbReference>
<name>A0A077R5T5_9BASI</name>
<comment type="similarity">
    <text evidence="2">Belongs to the COG1 family.</text>
</comment>
<evidence type="ECO:0000256" key="4">
    <source>
        <dbReference type="ARBA" id="ARBA00022448"/>
    </source>
</evidence>
<keyword evidence="5" id="KW-0653">Protein transport</keyword>